<dbReference type="STRING" id="995062.SAMN04489718_3995"/>
<sequence>MTSSADAETEYETRLLQLIARGFQFVQSTDSDGELESIVGFRGHDNVIDVVRLESEDQVSATRMPSSEENIYAPSTVLWRSSGTVYQVIDQLLELPDDHTPGALLVTTSGTGS</sequence>
<dbReference type="OrthoDB" id="3690349at2"/>
<gene>
    <name evidence="1" type="ORF">SAMN04489718_3995</name>
</gene>
<dbReference type="EMBL" id="FNKO01000002">
    <property type="protein sequence ID" value="SDR18538.1"/>
    <property type="molecule type" value="Genomic_DNA"/>
</dbReference>
<protein>
    <submittedName>
        <fullName evidence="1">Uncharacterized protein</fullName>
    </submittedName>
</protein>
<dbReference type="Proteomes" id="UP000199301">
    <property type="component" value="Unassembled WGS sequence"/>
</dbReference>
<dbReference type="RefSeq" id="WP_092526734.1">
    <property type="nucleotide sequence ID" value="NZ_FNKO01000002.1"/>
</dbReference>
<accession>A0A1H1H0A2</accession>
<evidence type="ECO:0000313" key="1">
    <source>
        <dbReference type="EMBL" id="SDR18538.1"/>
    </source>
</evidence>
<dbReference type="AlphaFoldDB" id="A0A1H1H0A2"/>
<reference evidence="2" key="1">
    <citation type="submission" date="2016-10" db="EMBL/GenBank/DDBJ databases">
        <authorList>
            <person name="Varghese N."/>
            <person name="Submissions S."/>
        </authorList>
    </citation>
    <scope>NUCLEOTIDE SEQUENCE [LARGE SCALE GENOMIC DNA]</scope>
    <source>
        <strain evidence="2">DSM 45459</strain>
    </source>
</reference>
<name>A0A1H1H0A2_9ACTN</name>
<organism evidence="1 2">
    <name type="scientific">Actinopolyspora saharensis</name>
    <dbReference type="NCBI Taxonomy" id="995062"/>
    <lineage>
        <taxon>Bacteria</taxon>
        <taxon>Bacillati</taxon>
        <taxon>Actinomycetota</taxon>
        <taxon>Actinomycetes</taxon>
        <taxon>Actinopolysporales</taxon>
        <taxon>Actinopolysporaceae</taxon>
        <taxon>Actinopolyspora</taxon>
    </lineage>
</organism>
<keyword evidence="2" id="KW-1185">Reference proteome</keyword>
<proteinExistence type="predicted"/>
<evidence type="ECO:0000313" key="2">
    <source>
        <dbReference type="Proteomes" id="UP000199301"/>
    </source>
</evidence>